<reference evidence="3" key="1">
    <citation type="submission" date="2015-06" db="UniProtKB">
        <authorList>
            <consortium name="EnsemblPlants"/>
        </authorList>
    </citation>
    <scope>IDENTIFICATION</scope>
</reference>
<protein>
    <submittedName>
        <fullName evidence="3">Uncharacterized protein</fullName>
    </submittedName>
</protein>
<evidence type="ECO:0000313" key="3">
    <source>
        <dbReference type="EnsemblPlants" id="EMT19587"/>
    </source>
</evidence>
<evidence type="ECO:0000256" key="1">
    <source>
        <dbReference type="SAM" id="MobiDB-lite"/>
    </source>
</evidence>
<accession>N1R2H3</accession>
<feature type="transmembrane region" description="Helical" evidence="2">
    <location>
        <begin position="80"/>
        <end position="99"/>
    </location>
</feature>
<feature type="compositionally biased region" description="Polar residues" evidence="1">
    <location>
        <begin position="1"/>
        <end position="16"/>
    </location>
</feature>
<dbReference type="AlphaFoldDB" id="N1R2H3"/>
<keyword evidence="2" id="KW-0472">Membrane</keyword>
<keyword evidence="2" id="KW-1133">Transmembrane helix</keyword>
<organism evidence="3">
    <name type="scientific">Aegilops tauschii</name>
    <name type="common">Tausch's goatgrass</name>
    <name type="synonym">Aegilops squarrosa</name>
    <dbReference type="NCBI Taxonomy" id="37682"/>
    <lineage>
        <taxon>Eukaryota</taxon>
        <taxon>Viridiplantae</taxon>
        <taxon>Streptophyta</taxon>
        <taxon>Embryophyta</taxon>
        <taxon>Tracheophyta</taxon>
        <taxon>Spermatophyta</taxon>
        <taxon>Magnoliopsida</taxon>
        <taxon>Liliopsida</taxon>
        <taxon>Poales</taxon>
        <taxon>Poaceae</taxon>
        <taxon>BOP clade</taxon>
        <taxon>Pooideae</taxon>
        <taxon>Triticodae</taxon>
        <taxon>Triticeae</taxon>
        <taxon>Triticinae</taxon>
        <taxon>Aegilops</taxon>
    </lineage>
</organism>
<feature type="region of interest" description="Disordered" evidence="1">
    <location>
        <begin position="1"/>
        <end position="26"/>
    </location>
</feature>
<sequence length="100" mass="10756">MAYSMTAASQGRTILPSSPPAKPNSSWDIVRSSLKIDVPRYASGTSNRAPSMVYTMQWPFIATDGDVAQHSPLAAPFGAVVLRVSLFLPMAAILCHFFAI</sequence>
<name>N1R2H3_AEGTA</name>
<evidence type="ECO:0000256" key="2">
    <source>
        <dbReference type="SAM" id="Phobius"/>
    </source>
</evidence>
<dbReference type="EnsemblPlants" id="EMT19587">
    <property type="protein sequence ID" value="EMT19587"/>
    <property type="gene ID" value="F775_43427"/>
</dbReference>
<proteinExistence type="predicted"/>
<keyword evidence="2" id="KW-0812">Transmembrane</keyword>